<dbReference type="SUPFAM" id="SSF50939">
    <property type="entry name" value="Sialidases"/>
    <property type="match status" value="1"/>
</dbReference>
<evidence type="ECO:0000313" key="3">
    <source>
        <dbReference type="Proteomes" id="UP000317243"/>
    </source>
</evidence>
<comment type="caution">
    <text evidence="2">The sequence shown here is derived from an EMBL/GenBank/DDBJ whole genome shotgun (WGS) entry which is preliminary data.</text>
</comment>
<proteinExistence type="predicted"/>
<dbReference type="PANTHER" id="PTHR43752">
    <property type="entry name" value="BNR/ASP-BOX REPEAT FAMILY PROTEIN"/>
    <property type="match status" value="1"/>
</dbReference>
<gene>
    <name evidence="2" type="ORF">KOR42_21250</name>
</gene>
<dbReference type="EMBL" id="SIHI01000001">
    <property type="protein sequence ID" value="TWT58739.1"/>
    <property type="molecule type" value="Genomic_DNA"/>
</dbReference>
<reference evidence="2 3" key="1">
    <citation type="submission" date="2019-02" db="EMBL/GenBank/DDBJ databases">
        <title>Deep-cultivation of Planctomycetes and their phenomic and genomic characterization uncovers novel biology.</title>
        <authorList>
            <person name="Wiegand S."/>
            <person name="Jogler M."/>
            <person name="Boedeker C."/>
            <person name="Pinto D."/>
            <person name="Vollmers J."/>
            <person name="Rivas-Marin E."/>
            <person name="Kohn T."/>
            <person name="Peeters S.H."/>
            <person name="Heuer A."/>
            <person name="Rast P."/>
            <person name="Oberbeckmann S."/>
            <person name="Bunk B."/>
            <person name="Jeske O."/>
            <person name="Meyerdierks A."/>
            <person name="Storesund J.E."/>
            <person name="Kallscheuer N."/>
            <person name="Luecker S."/>
            <person name="Lage O.M."/>
            <person name="Pohl T."/>
            <person name="Merkel B.J."/>
            <person name="Hornburger P."/>
            <person name="Mueller R.-W."/>
            <person name="Bruemmer F."/>
            <person name="Labrenz M."/>
            <person name="Spormann A.M."/>
            <person name="Op Den Camp H."/>
            <person name="Overmann J."/>
            <person name="Amann R."/>
            <person name="Jetten M.S.M."/>
            <person name="Mascher T."/>
            <person name="Medema M.H."/>
            <person name="Devos D.P."/>
            <person name="Kaster A.-K."/>
            <person name="Ovreas L."/>
            <person name="Rohde M."/>
            <person name="Galperin M.Y."/>
            <person name="Jogler C."/>
        </authorList>
    </citation>
    <scope>NUCLEOTIDE SEQUENCE [LARGE SCALE GENOMIC DNA]</scope>
    <source>
        <strain evidence="2 3">KOR42</strain>
    </source>
</reference>
<evidence type="ECO:0000313" key="2">
    <source>
        <dbReference type="EMBL" id="TWT58739.1"/>
    </source>
</evidence>
<evidence type="ECO:0000259" key="1">
    <source>
        <dbReference type="Pfam" id="PF13088"/>
    </source>
</evidence>
<dbReference type="Proteomes" id="UP000317243">
    <property type="component" value="Unassembled WGS sequence"/>
</dbReference>
<keyword evidence="3" id="KW-1185">Reference proteome</keyword>
<dbReference type="InterPro" id="IPR036278">
    <property type="entry name" value="Sialidase_sf"/>
</dbReference>
<feature type="domain" description="Sialidase" evidence="1">
    <location>
        <begin position="2"/>
        <end position="192"/>
    </location>
</feature>
<dbReference type="Pfam" id="PF13088">
    <property type="entry name" value="BNR_2"/>
    <property type="match status" value="1"/>
</dbReference>
<dbReference type="PANTHER" id="PTHR43752:SF2">
    <property type="entry name" value="BNR_ASP-BOX REPEAT FAMILY PROTEIN"/>
    <property type="match status" value="1"/>
</dbReference>
<dbReference type="RefSeq" id="WP_197441030.1">
    <property type="nucleotide sequence ID" value="NZ_SIHI01000001.1"/>
</dbReference>
<name>A0A5C5X7T8_9PLAN</name>
<sequence length="216" mass="24235">MLRSEDQGLNWSAKYDCLVSSPHGPIQLSDGRILYAGKQLWEENRRVGVAVSGDDGVTWEWLAEIPAREGDDPNHYHELHAVEAENGTIVVHIRNHNSENHHETFQSVSTDGGKTWSVPESIGVWGLPSHLTKLSDGRLLMTYGYRRRPYGNQARISDDNGKSWSEPMTISDDGASGDLGYPSTVELEDGSFLTVWYEKPADQSKAVLRMARWKLK</sequence>
<dbReference type="CDD" id="cd15482">
    <property type="entry name" value="Sialidase_non-viral"/>
    <property type="match status" value="1"/>
</dbReference>
<dbReference type="Gene3D" id="2.120.10.10">
    <property type="match status" value="1"/>
</dbReference>
<protein>
    <submittedName>
        <fullName evidence="2">BNR/Asp-box repeat protein</fullName>
    </submittedName>
</protein>
<dbReference type="AlphaFoldDB" id="A0A5C5X7T8"/>
<organism evidence="2 3">
    <name type="scientific">Thalassoglobus neptunius</name>
    <dbReference type="NCBI Taxonomy" id="1938619"/>
    <lineage>
        <taxon>Bacteria</taxon>
        <taxon>Pseudomonadati</taxon>
        <taxon>Planctomycetota</taxon>
        <taxon>Planctomycetia</taxon>
        <taxon>Planctomycetales</taxon>
        <taxon>Planctomycetaceae</taxon>
        <taxon>Thalassoglobus</taxon>
    </lineage>
</organism>
<accession>A0A5C5X7T8</accession>
<dbReference type="InterPro" id="IPR011040">
    <property type="entry name" value="Sialidase"/>
</dbReference>